<comment type="caution">
    <text evidence="1">The sequence shown here is derived from an EMBL/GenBank/DDBJ whole genome shotgun (WGS) entry which is preliminary data.</text>
</comment>
<dbReference type="OrthoDB" id="1215883at2759"/>
<accession>A0A9J5YRC3</accession>
<evidence type="ECO:0000313" key="2">
    <source>
        <dbReference type="Proteomes" id="UP000824120"/>
    </source>
</evidence>
<gene>
    <name evidence="1" type="ORF">H5410_032816</name>
</gene>
<sequence length="122" mass="14211">MQGVWKNLKKVRREMKHLNQIEYMRVSDKVNNLRKELMDKQSHMRTVHIPQCIIKSRKSQNQITMLTKEDGTIIKDPEKITKEAVRFYQNLLGKANPLMSATQPVVLTDGPVLSRAQQLELI</sequence>
<proteinExistence type="predicted"/>
<keyword evidence="2" id="KW-1185">Reference proteome</keyword>
<protein>
    <submittedName>
        <fullName evidence="1">Uncharacterized protein</fullName>
    </submittedName>
</protein>
<reference evidence="1 2" key="1">
    <citation type="submission" date="2020-09" db="EMBL/GenBank/DDBJ databases">
        <title>De no assembly of potato wild relative species, Solanum commersonii.</title>
        <authorList>
            <person name="Cho K."/>
        </authorList>
    </citation>
    <scope>NUCLEOTIDE SEQUENCE [LARGE SCALE GENOMIC DNA]</scope>
    <source>
        <strain evidence="1">LZ3.2</strain>
        <tissue evidence="1">Leaf</tissue>
    </source>
</reference>
<dbReference type="AlphaFoldDB" id="A0A9J5YRC3"/>
<dbReference type="Proteomes" id="UP000824120">
    <property type="component" value="Chromosome 6"/>
</dbReference>
<dbReference type="EMBL" id="JACXVP010000006">
    <property type="protein sequence ID" value="KAG5601446.1"/>
    <property type="molecule type" value="Genomic_DNA"/>
</dbReference>
<name>A0A9J5YRC3_SOLCO</name>
<organism evidence="1 2">
    <name type="scientific">Solanum commersonii</name>
    <name type="common">Commerson's wild potato</name>
    <name type="synonym">Commerson's nightshade</name>
    <dbReference type="NCBI Taxonomy" id="4109"/>
    <lineage>
        <taxon>Eukaryota</taxon>
        <taxon>Viridiplantae</taxon>
        <taxon>Streptophyta</taxon>
        <taxon>Embryophyta</taxon>
        <taxon>Tracheophyta</taxon>
        <taxon>Spermatophyta</taxon>
        <taxon>Magnoliopsida</taxon>
        <taxon>eudicotyledons</taxon>
        <taxon>Gunneridae</taxon>
        <taxon>Pentapetalae</taxon>
        <taxon>asterids</taxon>
        <taxon>lamiids</taxon>
        <taxon>Solanales</taxon>
        <taxon>Solanaceae</taxon>
        <taxon>Solanoideae</taxon>
        <taxon>Solaneae</taxon>
        <taxon>Solanum</taxon>
    </lineage>
</organism>
<evidence type="ECO:0000313" key="1">
    <source>
        <dbReference type="EMBL" id="KAG5601446.1"/>
    </source>
</evidence>